<feature type="region of interest" description="Disordered" evidence="4">
    <location>
        <begin position="251"/>
        <end position="304"/>
    </location>
</feature>
<dbReference type="Gene3D" id="1.10.150.130">
    <property type="match status" value="1"/>
</dbReference>
<evidence type="ECO:0000313" key="6">
    <source>
        <dbReference type="EMBL" id="QHN35814.1"/>
    </source>
</evidence>
<evidence type="ECO:0000256" key="4">
    <source>
        <dbReference type="SAM" id="MobiDB-lite"/>
    </source>
</evidence>
<dbReference type="PANTHER" id="PTHR30349">
    <property type="entry name" value="PHAGE INTEGRASE-RELATED"/>
    <property type="match status" value="1"/>
</dbReference>
<sequence length="304" mass="32720">MYRQSIDRHVLPALADVRVGEATTGLLDAVIRAIASTSQGKTARVVLTGMLSMAARHDAVDHNPVRETTPRTVAPAAARALTVDEVAHLRRNVTSWAGSNRAGPARGMDLPEIVDLLLGTGARIGEILALRIPDCALGGDPPTVEITGTIVEGKRQPAPKTDYSYRRLVLPGFAATALRRQIGRGLPTDADELVFPSRVGGPRTPANVRRQLREARKDRPGDPTDTTFDWVSPKAFRKTVATALARAEDIDTAAASSGTPGRPSRAGTTWNAPGSDRTPARPSASSRRWWTRAEKPTENPRFTH</sequence>
<dbReference type="InterPro" id="IPR013762">
    <property type="entry name" value="Integrase-like_cat_sf"/>
</dbReference>
<dbReference type="Gene3D" id="1.10.443.10">
    <property type="entry name" value="Intergrase catalytic core"/>
    <property type="match status" value="1"/>
</dbReference>
<keyword evidence="2" id="KW-0238">DNA-binding</keyword>
<gene>
    <name evidence="6" type="ORF">GII31_13965</name>
</gene>
<dbReference type="PROSITE" id="PS51898">
    <property type="entry name" value="TYR_RECOMBINASE"/>
    <property type="match status" value="1"/>
</dbReference>
<name>A0ABX6IIY2_9ACTN</name>
<feature type="compositionally biased region" description="Basic and acidic residues" evidence="4">
    <location>
        <begin position="211"/>
        <end position="222"/>
    </location>
</feature>
<evidence type="ECO:0000256" key="2">
    <source>
        <dbReference type="ARBA" id="ARBA00023125"/>
    </source>
</evidence>
<dbReference type="InterPro" id="IPR050090">
    <property type="entry name" value="Tyrosine_recombinase_XerCD"/>
</dbReference>
<feature type="domain" description="Tyr recombinase" evidence="5">
    <location>
        <begin position="76"/>
        <end position="287"/>
    </location>
</feature>
<keyword evidence="7" id="KW-1185">Reference proteome</keyword>
<feature type="region of interest" description="Disordered" evidence="4">
    <location>
        <begin position="191"/>
        <end position="229"/>
    </location>
</feature>
<evidence type="ECO:0000313" key="7">
    <source>
        <dbReference type="Proteomes" id="UP001059836"/>
    </source>
</evidence>
<keyword evidence="3" id="KW-0233">DNA recombination</keyword>
<dbReference type="RefSeq" id="WP_213244014.1">
    <property type="nucleotide sequence ID" value="NZ_CP045806.1"/>
</dbReference>
<comment type="similarity">
    <text evidence="1">Belongs to the 'phage' integrase family.</text>
</comment>
<dbReference type="PANTHER" id="PTHR30349:SF41">
    <property type="entry name" value="INTEGRASE_RECOMBINASE PROTEIN MJ0367-RELATED"/>
    <property type="match status" value="1"/>
</dbReference>
<evidence type="ECO:0000256" key="1">
    <source>
        <dbReference type="ARBA" id="ARBA00008857"/>
    </source>
</evidence>
<dbReference type="InterPro" id="IPR002104">
    <property type="entry name" value="Integrase_catalytic"/>
</dbReference>
<reference evidence="6" key="1">
    <citation type="journal article" date="2021" name="Nat. Microbiol.">
        <title>Cocultivation of an ultrasmall environmental parasitic bacterium with lytic ability against bacteria associated with wastewater foams.</title>
        <authorList>
            <person name="Batinovic S."/>
            <person name="Rose J.J.A."/>
            <person name="Ratcliffe J."/>
            <person name="Seviour R.J."/>
            <person name="Petrovski S."/>
        </authorList>
    </citation>
    <scope>NUCLEOTIDE SEQUENCE</scope>
    <source>
        <strain evidence="6">CON9</strain>
    </source>
</reference>
<dbReference type="Proteomes" id="UP001059836">
    <property type="component" value="Chromosome"/>
</dbReference>
<evidence type="ECO:0000259" key="5">
    <source>
        <dbReference type="PROSITE" id="PS51898"/>
    </source>
</evidence>
<evidence type="ECO:0000256" key="3">
    <source>
        <dbReference type="ARBA" id="ARBA00023172"/>
    </source>
</evidence>
<dbReference type="InterPro" id="IPR011010">
    <property type="entry name" value="DNA_brk_join_enz"/>
</dbReference>
<proteinExistence type="inferred from homology"/>
<dbReference type="Pfam" id="PF00589">
    <property type="entry name" value="Phage_integrase"/>
    <property type="match status" value="1"/>
</dbReference>
<dbReference type="EMBL" id="CP045809">
    <property type="protein sequence ID" value="QHN35814.1"/>
    <property type="molecule type" value="Genomic_DNA"/>
</dbReference>
<dbReference type="SUPFAM" id="SSF56349">
    <property type="entry name" value="DNA breaking-rejoining enzymes"/>
    <property type="match status" value="1"/>
</dbReference>
<accession>A0ABX6IIY2</accession>
<dbReference type="InterPro" id="IPR010998">
    <property type="entry name" value="Integrase_recombinase_N"/>
</dbReference>
<protein>
    <submittedName>
        <fullName evidence="6">Tyrosine-type recombinase/integrase</fullName>
    </submittedName>
</protein>
<organism evidence="6 7">
    <name type="scientific">Gordonia pseudamarae</name>
    <dbReference type="NCBI Taxonomy" id="2831662"/>
    <lineage>
        <taxon>Bacteria</taxon>
        <taxon>Bacillati</taxon>
        <taxon>Actinomycetota</taxon>
        <taxon>Actinomycetes</taxon>
        <taxon>Mycobacteriales</taxon>
        <taxon>Gordoniaceae</taxon>
        <taxon>Gordonia</taxon>
    </lineage>
</organism>